<reference evidence="2" key="1">
    <citation type="journal article" date="2020" name="Stud. Mycol.">
        <title>101 Dothideomycetes genomes: a test case for predicting lifestyles and emergence of pathogens.</title>
        <authorList>
            <person name="Haridas S."/>
            <person name="Albert R."/>
            <person name="Binder M."/>
            <person name="Bloem J."/>
            <person name="Labutti K."/>
            <person name="Salamov A."/>
            <person name="Andreopoulos B."/>
            <person name="Baker S."/>
            <person name="Barry K."/>
            <person name="Bills G."/>
            <person name="Bluhm B."/>
            <person name="Cannon C."/>
            <person name="Castanera R."/>
            <person name="Culley D."/>
            <person name="Daum C."/>
            <person name="Ezra D."/>
            <person name="Gonzalez J."/>
            <person name="Henrissat B."/>
            <person name="Kuo A."/>
            <person name="Liang C."/>
            <person name="Lipzen A."/>
            <person name="Lutzoni F."/>
            <person name="Magnuson J."/>
            <person name="Mondo S."/>
            <person name="Nolan M."/>
            <person name="Ohm R."/>
            <person name="Pangilinan J."/>
            <person name="Park H.-J."/>
            <person name="Ramirez L."/>
            <person name="Alfaro M."/>
            <person name="Sun H."/>
            <person name="Tritt A."/>
            <person name="Yoshinaga Y."/>
            <person name="Zwiers L.-H."/>
            <person name="Turgeon B."/>
            <person name="Goodwin S."/>
            <person name="Spatafora J."/>
            <person name="Crous P."/>
            <person name="Grigoriev I."/>
        </authorList>
    </citation>
    <scope>NUCLEOTIDE SEQUENCE</scope>
    <source>
        <strain evidence="2">CBS 269.34</strain>
    </source>
</reference>
<organism evidence="2 3">
    <name type="scientific">Lophium mytilinum</name>
    <dbReference type="NCBI Taxonomy" id="390894"/>
    <lineage>
        <taxon>Eukaryota</taxon>
        <taxon>Fungi</taxon>
        <taxon>Dikarya</taxon>
        <taxon>Ascomycota</taxon>
        <taxon>Pezizomycotina</taxon>
        <taxon>Dothideomycetes</taxon>
        <taxon>Pleosporomycetidae</taxon>
        <taxon>Mytilinidiales</taxon>
        <taxon>Mytilinidiaceae</taxon>
        <taxon>Lophium</taxon>
    </lineage>
</organism>
<feature type="transmembrane region" description="Helical" evidence="1">
    <location>
        <begin position="483"/>
        <end position="503"/>
    </location>
</feature>
<name>A0A6A6QDX2_9PEZI</name>
<sequence length="611" mass="68376">MESSPSYHTPVYETIAVKIPQSKTTDECVLRSDDSGKWNAFEAWYLFLLHAAACGFFVLSITIWVDENTFHTGSPPFWFQWKSGLYQTQVAGLISIALVARSITGRDNAPEQLASAYLPRTRFYHANNMVGMGDGRDLFAMAVRILRSTCVFSVAWLPWTRLLEGSTQTSLGAIVKDAYWNFWQDMETSYLAVVSAAAMTGKDPLYAFNPTGLPLRRYFDSTHPYLTTNSSMSLTVPYFDVNLTWVNHTVVHYRDRIGNSDYIDVNNNSFVTRDFGAVAIMQDKKFYDSYVPPEKPEIFSGHKLVYVKLQTLNSGERLEDGTIINNSTACPRTSDAFGKLPAVSQFQVPYVYDNDTWAANYCYIVANASILAGKHNATDCIASPDGSIDRYATCTTTARVPEDDWLTCLSLDYMSEVMKYTVMQKFTQPYLNRDITQYTSGMLTLGYHAAWSGLMKNLGNDTESASFRRAESVVQSQIARAKLYGWLGMNMTLALSAVLVYIAQRSSATKTVRDTAIAAMTMDLTEVMHSGRANGLCNAVALSERDSKLPKLKWKGTRTTAHGEMGTFEEASCRQRLVFVDEIEGGSHGIKNVFKRIQTPSAARQGRYDRL</sequence>
<keyword evidence="3" id="KW-1185">Reference proteome</keyword>
<feature type="transmembrane region" description="Helical" evidence="1">
    <location>
        <begin position="44"/>
        <end position="65"/>
    </location>
</feature>
<gene>
    <name evidence="2" type="ORF">BU16DRAFT_622318</name>
</gene>
<evidence type="ECO:0000256" key="1">
    <source>
        <dbReference type="SAM" id="Phobius"/>
    </source>
</evidence>
<dbReference type="Proteomes" id="UP000799750">
    <property type="component" value="Unassembled WGS sequence"/>
</dbReference>
<dbReference type="AlphaFoldDB" id="A0A6A6QDX2"/>
<evidence type="ECO:0000313" key="3">
    <source>
        <dbReference type="Proteomes" id="UP000799750"/>
    </source>
</evidence>
<keyword evidence="1" id="KW-0472">Membrane</keyword>
<proteinExistence type="predicted"/>
<keyword evidence="1" id="KW-1133">Transmembrane helix</keyword>
<dbReference type="OrthoDB" id="5378430at2759"/>
<evidence type="ECO:0000313" key="2">
    <source>
        <dbReference type="EMBL" id="KAF2489677.1"/>
    </source>
</evidence>
<keyword evidence="1" id="KW-0812">Transmembrane</keyword>
<accession>A0A6A6QDX2</accession>
<protein>
    <submittedName>
        <fullName evidence="2">Uncharacterized protein</fullName>
    </submittedName>
</protein>
<dbReference type="EMBL" id="MU004198">
    <property type="protein sequence ID" value="KAF2489677.1"/>
    <property type="molecule type" value="Genomic_DNA"/>
</dbReference>